<protein>
    <submittedName>
        <fullName evidence="3">Uncharacterized protein</fullName>
    </submittedName>
</protein>
<dbReference type="PROSITE" id="PS51257">
    <property type="entry name" value="PROKAR_LIPOPROTEIN"/>
    <property type="match status" value="1"/>
</dbReference>
<proteinExistence type="predicted"/>
<dbReference type="KEGG" id="lpav:PLANPX_1205"/>
<keyword evidence="2" id="KW-0732">Signal</keyword>
<evidence type="ECO:0000256" key="1">
    <source>
        <dbReference type="SAM" id="MobiDB-lite"/>
    </source>
</evidence>
<feature type="compositionally biased region" description="Low complexity" evidence="1">
    <location>
        <begin position="30"/>
        <end position="47"/>
    </location>
</feature>
<evidence type="ECO:0000256" key="2">
    <source>
        <dbReference type="SAM" id="SignalP"/>
    </source>
</evidence>
<sequence length="60" mass="6204">MKRYLSLAVLAGLMSVGGLTGCSDKASTKTETTVSTPEGETTRTTETTVEESGENPPPAN</sequence>
<feature type="region of interest" description="Disordered" evidence="1">
    <location>
        <begin position="17"/>
        <end position="60"/>
    </location>
</feature>
<evidence type="ECO:0000313" key="4">
    <source>
        <dbReference type="Proteomes" id="UP000326837"/>
    </source>
</evidence>
<feature type="signal peptide" evidence="2">
    <location>
        <begin position="1"/>
        <end position="20"/>
    </location>
</feature>
<name>A0A5K7XBA4_9BACT</name>
<gene>
    <name evidence="3" type="ORF">PLANPX_1205</name>
</gene>
<keyword evidence="4" id="KW-1185">Reference proteome</keyword>
<dbReference type="Proteomes" id="UP000326837">
    <property type="component" value="Chromosome"/>
</dbReference>
<evidence type="ECO:0000313" key="3">
    <source>
        <dbReference type="EMBL" id="BBO31593.1"/>
    </source>
</evidence>
<dbReference type="AlphaFoldDB" id="A0A5K7XBA4"/>
<organism evidence="3 4">
    <name type="scientific">Lacipirellula parvula</name>
    <dbReference type="NCBI Taxonomy" id="2650471"/>
    <lineage>
        <taxon>Bacteria</taxon>
        <taxon>Pseudomonadati</taxon>
        <taxon>Planctomycetota</taxon>
        <taxon>Planctomycetia</taxon>
        <taxon>Pirellulales</taxon>
        <taxon>Lacipirellulaceae</taxon>
        <taxon>Lacipirellula</taxon>
    </lineage>
</organism>
<feature type="chain" id="PRO_5024787137" evidence="2">
    <location>
        <begin position="21"/>
        <end position="60"/>
    </location>
</feature>
<dbReference type="EMBL" id="AP021861">
    <property type="protein sequence ID" value="BBO31593.1"/>
    <property type="molecule type" value="Genomic_DNA"/>
</dbReference>
<accession>A0A5K7XBA4</accession>
<reference evidence="4" key="1">
    <citation type="submission" date="2019-10" db="EMBL/GenBank/DDBJ databases">
        <title>Lacipirellula parvula gen. nov., sp. nov., representing a lineage of planctomycetes widespread in freshwater anoxic habitats, and description of the family Lacipirellulaceae.</title>
        <authorList>
            <person name="Dedysh S.N."/>
            <person name="Kulichevskaya I.S."/>
            <person name="Beletsky A.V."/>
            <person name="Rakitin A.L."/>
            <person name="Mardanov A.V."/>
            <person name="Ivanova A.A."/>
            <person name="Saltykova V.X."/>
            <person name="Rijpstra W.I.C."/>
            <person name="Sinninghe Damste J.S."/>
            <person name="Ravin N.V."/>
        </authorList>
    </citation>
    <scope>NUCLEOTIDE SEQUENCE [LARGE SCALE GENOMIC DNA]</scope>
    <source>
        <strain evidence="4">PX69</strain>
    </source>
</reference>